<reference evidence="2" key="1">
    <citation type="journal article" date="2021" name="Proc. Natl. Acad. Sci. U.S.A.">
        <title>A Catalog of Tens of Thousands of Viruses from Human Metagenomes Reveals Hidden Associations with Chronic Diseases.</title>
        <authorList>
            <person name="Tisza M.J."/>
            <person name="Buck C.B."/>
        </authorList>
    </citation>
    <scope>NUCLEOTIDE SEQUENCE</scope>
    <source>
        <strain evidence="2">CtCpR1</strain>
    </source>
</reference>
<dbReference type="EMBL" id="BK016224">
    <property type="protein sequence ID" value="DAG03146.1"/>
    <property type="molecule type" value="Genomic_DNA"/>
</dbReference>
<name>A0A8S5V8Q0_9CAUD</name>
<organism evidence="2">
    <name type="scientific">Caudovirales sp. ctCpR1</name>
    <dbReference type="NCBI Taxonomy" id="2825760"/>
    <lineage>
        <taxon>Viruses</taxon>
        <taxon>Duplodnaviria</taxon>
        <taxon>Heunggongvirae</taxon>
        <taxon>Uroviricota</taxon>
        <taxon>Caudoviricetes</taxon>
    </lineage>
</organism>
<accession>A0A8S5V8Q0</accession>
<protein>
    <submittedName>
        <fullName evidence="2">Uncharacterized protein</fullName>
    </submittedName>
</protein>
<feature type="region of interest" description="Disordered" evidence="1">
    <location>
        <begin position="1"/>
        <end position="30"/>
    </location>
</feature>
<proteinExistence type="predicted"/>
<sequence>MTKGVERNERKRKHGTDRGNGAGTLRRKGR</sequence>
<evidence type="ECO:0000313" key="2">
    <source>
        <dbReference type="EMBL" id="DAG03146.1"/>
    </source>
</evidence>
<evidence type="ECO:0000256" key="1">
    <source>
        <dbReference type="SAM" id="MobiDB-lite"/>
    </source>
</evidence>